<dbReference type="RefSeq" id="WP_394164190.1">
    <property type="nucleotide sequence ID" value="NZ_JBHGCJ010000013.1"/>
</dbReference>
<evidence type="ECO:0000313" key="2">
    <source>
        <dbReference type="Proteomes" id="UP001605261"/>
    </source>
</evidence>
<keyword evidence="2" id="KW-1185">Reference proteome</keyword>
<gene>
    <name evidence="1" type="ORF">ACEU0G_000516</name>
</gene>
<dbReference type="EMBL" id="JBHGCJ010000013">
    <property type="protein sequence ID" value="MFG6110639.1"/>
    <property type="molecule type" value="Genomic_DNA"/>
</dbReference>
<comment type="caution">
    <text evidence="1">The sequence shown here is derived from an EMBL/GenBank/DDBJ whole genome shotgun (WGS) entry which is preliminary data.</text>
</comment>
<proteinExistence type="predicted"/>
<organism evidence="1 2">
    <name type="scientific">Stenotrophomonas nematodicola</name>
    <dbReference type="NCBI Taxonomy" id="2656746"/>
    <lineage>
        <taxon>Bacteria</taxon>
        <taxon>Pseudomonadati</taxon>
        <taxon>Pseudomonadota</taxon>
        <taxon>Gammaproteobacteria</taxon>
        <taxon>Lysobacterales</taxon>
        <taxon>Lysobacteraceae</taxon>
        <taxon>Stenotrophomonas</taxon>
    </lineage>
</organism>
<name>A0ABW7D0A2_9GAMM</name>
<evidence type="ECO:0000313" key="1">
    <source>
        <dbReference type="EMBL" id="MFG6110639.1"/>
    </source>
</evidence>
<sequence length="65" mass="7135">MPAGALAARPGITRPTRARLVAEARDRVVRLGRTRATAYAVRQPTAAGSQWPLFRLRADATTPHW</sequence>
<protein>
    <submittedName>
        <fullName evidence="1">Uncharacterized protein</fullName>
    </submittedName>
</protein>
<accession>A0ABW7D0A2</accession>
<reference evidence="1 2" key="1">
    <citation type="submission" date="2024-09" db="EMBL/GenBank/DDBJ databases">
        <authorList>
            <consortium name="All-Russian atlas of soil microorganisms"/>
            <consortium name="as a basis for the search for new antimicrobial producers and enzymes with unique properties"/>
            <person name="Sokolova E.A."/>
            <person name="Voronina E.N."/>
        </authorList>
    </citation>
    <scope>NUCLEOTIDE SEQUENCE [LARGE SCALE GENOMIC DNA]</scope>
    <source>
        <strain evidence="1 2">AF-22b-331.1</strain>
    </source>
</reference>
<dbReference type="Proteomes" id="UP001605261">
    <property type="component" value="Unassembled WGS sequence"/>
</dbReference>